<feature type="compositionally biased region" description="Polar residues" evidence="6">
    <location>
        <begin position="168"/>
        <end position="179"/>
    </location>
</feature>
<comment type="caution">
    <text evidence="5">Lacks conserved residue(s) required for the propagation of feature annotation.</text>
</comment>
<dbReference type="PANTHER" id="PTHR24050:SF28">
    <property type="entry name" value="UROMODULIN-LIKE"/>
    <property type="match status" value="1"/>
</dbReference>
<feature type="domain" description="EGF-like" evidence="8">
    <location>
        <begin position="46"/>
        <end position="81"/>
    </location>
</feature>
<dbReference type="InterPro" id="IPR052235">
    <property type="entry name" value="Nephronectin_domain"/>
</dbReference>
<accession>A0A8J9V6M6</accession>
<dbReference type="SMART" id="SM00181">
    <property type="entry name" value="EGF"/>
    <property type="match status" value="2"/>
</dbReference>
<evidence type="ECO:0000256" key="2">
    <source>
        <dbReference type="ARBA" id="ARBA00022729"/>
    </source>
</evidence>
<keyword evidence="2" id="KW-0732">Signal</keyword>
<dbReference type="Gene3D" id="2.10.25.10">
    <property type="entry name" value="Laminin"/>
    <property type="match status" value="2"/>
</dbReference>
<feature type="region of interest" description="Disordered" evidence="6">
    <location>
        <begin position="158"/>
        <end position="183"/>
    </location>
</feature>
<evidence type="ECO:0000256" key="5">
    <source>
        <dbReference type="PROSITE-ProRule" id="PRU00076"/>
    </source>
</evidence>
<dbReference type="PROSITE" id="PS50026">
    <property type="entry name" value="EGF_3"/>
    <property type="match status" value="1"/>
</dbReference>
<feature type="transmembrane region" description="Helical" evidence="7">
    <location>
        <begin position="205"/>
        <end position="227"/>
    </location>
</feature>
<keyword evidence="3" id="KW-0677">Repeat</keyword>
<dbReference type="InterPro" id="IPR000742">
    <property type="entry name" value="EGF"/>
</dbReference>
<evidence type="ECO:0000256" key="4">
    <source>
        <dbReference type="ARBA" id="ARBA00023157"/>
    </source>
</evidence>
<dbReference type="PROSITE" id="PS00022">
    <property type="entry name" value="EGF_1"/>
    <property type="match status" value="1"/>
</dbReference>
<keyword evidence="7" id="KW-1133">Transmembrane helix</keyword>
<gene>
    <name evidence="9" type="primary">NPNT</name>
    <name evidence="9" type="ORF">BLAG_LOCUS274</name>
</gene>
<dbReference type="AlphaFoldDB" id="A0A8J9V6M6"/>
<dbReference type="InterPro" id="IPR018097">
    <property type="entry name" value="EGF_Ca-bd_CS"/>
</dbReference>
<evidence type="ECO:0000313" key="9">
    <source>
        <dbReference type="EMBL" id="CAH1226398.1"/>
    </source>
</evidence>
<keyword evidence="7" id="KW-0472">Membrane</keyword>
<dbReference type="GO" id="GO:0005509">
    <property type="term" value="F:calcium ion binding"/>
    <property type="evidence" value="ECO:0007669"/>
    <property type="project" value="InterPro"/>
</dbReference>
<evidence type="ECO:0000256" key="6">
    <source>
        <dbReference type="SAM" id="MobiDB-lite"/>
    </source>
</evidence>
<feature type="compositionally biased region" description="Low complexity" evidence="6">
    <location>
        <begin position="158"/>
        <end position="167"/>
    </location>
</feature>
<dbReference type="CDD" id="cd00054">
    <property type="entry name" value="EGF_CA"/>
    <property type="match status" value="1"/>
</dbReference>
<name>A0A8J9V6M6_BRALA</name>
<dbReference type="PANTHER" id="PTHR24050">
    <property type="entry name" value="PA14 DOMAIN-CONTAINING PROTEIN"/>
    <property type="match status" value="1"/>
</dbReference>
<dbReference type="SMART" id="SM00179">
    <property type="entry name" value="EGF_CA"/>
    <property type="match status" value="2"/>
</dbReference>
<dbReference type="InterPro" id="IPR001881">
    <property type="entry name" value="EGF-like_Ca-bd_dom"/>
</dbReference>
<dbReference type="PROSITE" id="PS01186">
    <property type="entry name" value="EGF_2"/>
    <property type="match status" value="1"/>
</dbReference>
<protein>
    <submittedName>
        <fullName evidence="9">NPNT protein</fullName>
    </submittedName>
</protein>
<dbReference type="EMBL" id="OV696686">
    <property type="protein sequence ID" value="CAH1226398.1"/>
    <property type="molecule type" value="Genomic_DNA"/>
</dbReference>
<feature type="disulfide bond" evidence="5">
    <location>
        <begin position="71"/>
        <end position="80"/>
    </location>
</feature>
<keyword evidence="1 5" id="KW-0245">EGF-like domain</keyword>
<evidence type="ECO:0000313" key="10">
    <source>
        <dbReference type="Proteomes" id="UP000838412"/>
    </source>
</evidence>
<proteinExistence type="predicted"/>
<dbReference type="InterPro" id="IPR009030">
    <property type="entry name" value="Growth_fac_rcpt_cys_sf"/>
</dbReference>
<dbReference type="SUPFAM" id="SSF57184">
    <property type="entry name" value="Growth factor receptor domain"/>
    <property type="match status" value="1"/>
</dbReference>
<sequence>MKKDCFCGVYYVVSLVVIVAVENTLALTGPTGSVCGSQCCTGWDQVGDTCQAHCYHPCVHGTCVDTNICDCDPGWEGHQCEHDIDECWYETHICHHNCENHDGCYTCSCDDGFQLINSTHCVLSTTANTDSATATPPQTATRSNLLCVAATTSAMDRTTARTTRPTASGLQTSATTAHMKTTRRPLRTTPATVVDGGADHHKVDMAIGAGVSAVALVLLFVSLGIFIRYKKKKKTSSYQQEIVSYHPQHPHGSLPGYTDTHWRNPVFENLHEERPKMQTPPPPYCEAAEGFVASVEISKGGMTHANVVSVGIGGMSVLGTIPESKELTPPCDAPLSLDPRHIGDFAATQRFDSALNEFHQ</sequence>
<keyword evidence="4 5" id="KW-1015">Disulfide bond</keyword>
<evidence type="ECO:0000256" key="3">
    <source>
        <dbReference type="ARBA" id="ARBA00022737"/>
    </source>
</evidence>
<organism evidence="9 10">
    <name type="scientific">Branchiostoma lanceolatum</name>
    <name type="common">Common lancelet</name>
    <name type="synonym">Amphioxus lanceolatum</name>
    <dbReference type="NCBI Taxonomy" id="7740"/>
    <lineage>
        <taxon>Eukaryota</taxon>
        <taxon>Metazoa</taxon>
        <taxon>Chordata</taxon>
        <taxon>Cephalochordata</taxon>
        <taxon>Leptocardii</taxon>
        <taxon>Amphioxiformes</taxon>
        <taxon>Branchiostomatidae</taxon>
        <taxon>Branchiostoma</taxon>
    </lineage>
</organism>
<keyword evidence="7" id="KW-0812">Transmembrane</keyword>
<evidence type="ECO:0000259" key="8">
    <source>
        <dbReference type="PROSITE" id="PS50026"/>
    </source>
</evidence>
<reference evidence="9" key="1">
    <citation type="submission" date="2022-01" db="EMBL/GenBank/DDBJ databases">
        <authorList>
            <person name="Braso-Vives M."/>
        </authorList>
    </citation>
    <scope>NUCLEOTIDE SEQUENCE</scope>
</reference>
<evidence type="ECO:0000256" key="7">
    <source>
        <dbReference type="SAM" id="Phobius"/>
    </source>
</evidence>
<dbReference type="Proteomes" id="UP000838412">
    <property type="component" value="Chromosome 1"/>
</dbReference>
<dbReference type="OrthoDB" id="4062651at2759"/>
<dbReference type="PROSITE" id="PS01187">
    <property type="entry name" value="EGF_CA"/>
    <property type="match status" value="1"/>
</dbReference>
<keyword evidence="10" id="KW-1185">Reference proteome</keyword>
<evidence type="ECO:0000256" key="1">
    <source>
        <dbReference type="ARBA" id="ARBA00022536"/>
    </source>
</evidence>